<evidence type="ECO:0000313" key="2">
    <source>
        <dbReference type="Proteomes" id="UP000019132"/>
    </source>
</evidence>
<accession>K3X6R3</accession>
<dbReference type="EMBL" id="GL376607">
    <property type="status" value="NOT_ANNOTATED_CDS"/>
    <property type="molecule type" value="Genomic_DNA"/>
</dbReference>
<dbReference type="eggNOG" id="ENOG502RUU9">
    <property type="taxonomic scope" value="Eukaryota"/>
</dbReference>
<dbReference type="InterPro" id="IPR009737">
    <property type="entry name" value="Aim32/Apd1-like"/>
</dbReference>
<evidence type="ECO:0000313" key="1">
    <source>
        <dbReference type="EnsemblProtists" id="PYU1_T012912"/>
    </source>
</evidence>
<organism evidence="1 2">
    <name type="scientific">Globisporangium ultimum (strain ATCC 200006 / CBS 805.95 / DAOM BR144)</name>
    <name type="common">Pythium ultimum</name>
    <dbReference type="NCBI Taxonomy" id="431595"/>
    <lineage>
        <taxon>Eukaryota</taxon>
        <taxon>Sar</taxon>
        <taxon>Stramenopiles</taxon>
        <taxon>Oomycota</taxon>
        <taxon>Peronosporomycetes</taxon>
        <taxon>Pythiales</taxon>
        <taxon>Pythiaceae</taxon>
        <taxon>Globisporangium</taxon>
    </lineage>
</organism>
<dbReference type="PANTHER" id="PTHR31902:SF14">
    <property type="entry name" value="ACTIN PATCHES DISTAL PROTEIN 1"/>
    <property type="match status" value="1"/>
</dbReference>
<name>K3X6R3_GLOUD</name>
<dbReference type="HOGENOM" id="CLU_073732_0_0_1"/>
<proteinExistence type="predicted"/>
<dbReference type="EnsemblProtists" id="PYU1_T012912">
    <property type="protein sequence ID" value="PYU1_T012912"/>
    <property type="gene ID" value="PYU1_G012885"/>
</dbReference>
<dbReference type="STRING" id="431595.K3X6R3"/>
<protein>
    <submittedName>
        <fullName evidence="1">Uncharacterized protein</fullName>
    </submittedName>
</protein>
<dbReference type="InParanoid" id="K3X6R3"/>
<dbReference type="Pfam" id="PF06999">
    <property type="entry name" value="Suc_Fer-like"/>
    <property type="match status" value="1"/>
</dbReference>
<dbReference type="PANTHER" id="PTHR31902">
    <property type="entry name" value="ACTIN PATCHES DISTAL PROTEIN 1"/>
    <property type="match status" value="1"/>
</dbReference>
<reference evidence="2" key="2">
    <citation type="submission" date="2010-04" db="EMBL/GenBank/DDBJ databases">
        <authorList>
            <person name="Buell R."/>
            <person name="Hamilton J."/>
            <person name="Hostetler J."/>
        </authorList>
    </citation>
    <scope>NUCLEOTIDE SEQUENCE [LARGE SCALE GENOMIC DNA]</scope>
    <source>
        <strain evidence="2">DAOM:BR144</strain>
    </source>
</reference>
<keyword evidence="2" id="KW-1185">Reference proteome</keyword>
<dbReference type="OMA" id="PNAWPAK"/>
<dbReference type="VEuPathDB" id="FungiDB:PYU1_G012885"/>
<reference evidence="1" key="3">
    <citation type="submission" date="2015-02" db="UniProtKB">
        <authorList>
            <consortium name="EnsemblProtists"/>
        </authorList>
    </citation>
    <scope>IDENTIFICATION</scope>
    <source>
        <strain evidence="1">DAOM BR144</strain>
    </source>
</reference>
<reference evidence="2" key="1">
    <citation type="journal article" date="2010" name="Genome Biol.">
        <title>Genome sequence of the necrotrophic plant pathogen Pythium ultimum reveals original pathogenicity mechanisms and effector repertoire.</title>
        <authorList>
            <person name="Levesque C.A."/>
            <person name="Brouwer H."/>
            <person name="Cano L."/>
            <person name="Hamilton J.P."/>
            <person name="Holt C."/>
            <person name="Huitema E."/>
            <person name="Raffaele S."/>
            <person name="Robideau G.P."/>
            <person name="Thines M."/>
            <person name="Win J."/>
            <person name="Zerillo M.M."/>
            <person name="Beakes G.W."/>
            <person name="Boore J.L."/>
            <person name="Busam D."/>
            <person name="Dumas B."/>
            <person name="Ferriera S."/>
            <person name="Fuerstenberg S.I."/>
            <person name="Gachon C.M."/>
            <person name="Gaulin E."/>
            <person name="Govers F."/>
            <person name="Grenville-Briggs L."/>
            <person name="Horner N."/>
            <person name="Hostetler J."/>
            <person name="Jiang R.H."/>
            <person name="Johnson J."/>
            <person name="Krajaejun T."/>
            <person name="Lin H."/>
            <person name="Meijer H.J."/>
            <person name="Moore B."/>
            <person name="Morris P."/>
            <person name="Phuntmart V."/>
            <person name="Puiu D."/>
            <person name="Shetty J."/>
            <person name="Stajich J.E."/>
            <person name="Tripathy S."/>
            <person name="Wawra S."/>
            <person name="van West P."/>
            <person name="Whitty B.R."/>
            <person name="Coutinho P.M."/>
            <person name="Henrissat B."/>
            <person name="Martin F."/>
            <person name="Thomas P.D."/>
            <person name="Tyler B.M."/>
            <person name="De Vries R.P."/>
            <person name="Kamoun S."/>
            <person name="Yandell M."/>
            <person name="Tisserat N."/>
            <person name="Buell C.R."/>
        </authorList>
    </citation>
    <scope>NUCLEOTIDE SEQUENCE</scope>
    <source>
        <strain evidence="2">DAOM:BR144</strain>
    </source>
</reference>
<dbReference type="Proteomes" id="UP000019132">
    <property type="component" value="Unassembled WGS sequence"/>
</dbReference>
<sequence length="219" mass="24563">MQPRAIEGTVPYYERHFVIVDAHGRPEDWPKKLEFSDHIMSSYAQSLNAIESKRGGSAKSSPLNFTAVVPYKRTTCSDQVQDAPAATEPKDLAESHDVLVFPENIRVHGVSKSTSMDFRCACAGPKMLQWLEEIATDAKVPLHLWAASHYGGHRYAGNCVAYPSGDWFGMLNSKEDVHQMVDALVANQPLRLQEHWRGRIRLSKEQQIEALKEFGKEAA</sequence>
<dbReference type="AlphaFoldDB" id="K3X6R3"/>